<dbReference type="eggNOG" id="KOG1721">
    <property type="taxonomic scope" value="Eukaryota"/>
</dbReference>
<reference evidence="3" key="2">
    <citation type="submission" date="2020-05" db="UniProtKB">
        <authorList>
            <consortium name="EnsemblMetazoa"/>
        </authorList>
    </citation>
    <scope>IDENTIFICATION</scope>
    <source>
        <strain evidence="3">JHB</strain>
    </source>
</reference>
<dbReference type="VEuPathDB" id="VectorBase:CPIJ010242"/>
<dbReference type="KEGG" id="cqu:CpipJ_CPIJ010242"/>
<sequence>MQSGKTTSMSSRSIKSESDAHSPSQPPISSPMSISALTARLMDDCDCSWAVLRLIRLGCTRTRIWSDSWCSPTGSTRNRFKNRIRHNSVIAPRQEQLPDDGWEFYDVFRNTMMLNAYLNPDQLRRDSSNSTTSSSYFNMRLADISWRRSQASLRSSIWPMRPCSYSNSSFDDPIPAGSSQRSSSMSAAMDGGPPASSTPTSRV</sequence>
<feature type="compositionally biased region" description="Low complexity" evidence="1">
    <location>
        <begin position="178"/>
        <end position="189"/>
    </location>
</feature>
<evidence type="ECO:0000313" key="3">
    <source>
        <dbReference type="EnsemblMetazoa" id="CPIJ010242-PA"/>
    </source>
</evidence>
<keyword evidence="4" id="KW-1185">Reference proteome</keyword>
<protein>
    <submittedName>
        <fullName evidence="2 3">Zinc finger protein</fullName>
    </submittedName>
</protein>
<evidence type="ECO:0000313" key="2">
    <source>
        <dbReference type="EMBL" id="EDS33956.1"/>
    </source>
</evidence>
<gene>
    <name evidence="3" type="primary">6042601</name>
    <name evidence="2" type="ORF">CpipJ_CPIJ010242</name>
</gene>
<feature type="region of interest" description="Disordered" evidence="1">
    <location>
        <begin position="169"/>
        <end position="203"/>
    </location>
</feature>
<dbReference type="VEuPathDB" id="VectorBase:CQUJHB014700"/>
<organism>
    <name type="scientific">Culex quinquefasciatus</name>
    <name type="common">Southern house mosquito</name>
    <name type="synonym">Culex pungens</name>
    <dbReference type="NCBI Taxonomy" id="7176"/>
    <lineage>
        <taxon>Eukaryota</taxon>
        <taxon>Metazoa</taxon>
        <taxon>Ecdysozoa</taxon>
        <taxon>Arthropoda</taxon>
        <taxon>Hexapoda</taxon>
        <taxon>Insecta</taxon>
        <taxon>Pterygota</taxon>
        <taxon>Neoptera</taxon>
        <taxon>Endopterygota</taxon>
        <taxon>Diptera</taxon>
        <taxon>Nematocera</taxon>
        <taxon>Culicoidea</taxon>
        <taxon>Culicidae</taxon>
        <taxon>Culicinae</taxon>
        <taxon>Culicini</taxon>
        <taxon>Culex</taxon>
        <taxon>Culex</taxon>
    </lineage>
</organism>
<dbReference type="Proteomes" id="UP000002320">
    <property type="component" value="Unassembled WGS sequence"/>
</dbReference>
<evidence type="ECO:0000256" key="1">
    <source>
        <dbReference type="SAM" id="MobiDB-lite"/>
    </source>
</evidence>
<proteinExistence type="predicted"/>
<dbReference type="VEuPathDB" id="VectorBase:CQUJHB013097"/>
<reference evidence="2" key="1">
    <citation type="submission" date="2007-03" db="EMBL/GenBank/DDBJ databases">
        <title>Annotation of Culex pipiens quinquefasciatus.</title>
        <authorList>
            <consortium name="The Broad Institute Genome Sequencing Platform"/>
            <person name="Atkinson P.W."/>
            <person name="Hemingway J."/>
            <person name="Christensen B.M."/>
            <person name="Higgs S."/>
            <person name="Kodira C."/>
            <person name="Hannick L."/>
            <person name="Megy K."/>
            <person name="O'Leary S."/>
            <person name="Pearson M."/>
            <person name="Haas B.J."/>
            <person name="Mauceli E."/>
            <person name="Wortman J.R."/>
            <person name="Lee N.H."/>
            <person name="Guigo R."/>
            <person name="Stanke M."/>
            <person name="Alvarado L."/>
            <person name="Amedeo P."/>
            <person name="Antoine C.H."/>
            <person name="Arensburger P."/>
            <person name="Bidwell S.L."/>
            <person name="Crawford M."/>
            <person name="Camaro F."/>
            <person name="Devon K."/>
            <person name="Engels R."/>
            <person name="Hammond M."/>
            <person name="Howarth C."/>
            <person name="Koehrsen M."/>
            <person name="Lawson D."/>
            <person name="Montgomery P."/>
            <person name="Nene V."/>
            <person name="Nusbaum C."/>
            <person name="Puiu D."/>
            <person name="Romero-Severson J."/>
            <person name="Severson D.W."/>
            <person name="Shumway M."/>
            <person name="Sisk P."/>
            <person name="Stolte C."/>
            <person name="Zeng Q."/>
            <person name="Eisenstadt E."/>
            <person name="Fraser-Liggett C."/>
            <person name="Strausberg R."/>
            <person name="Galagan J."/>
            <person name="Birren B."/>
            <person name="Collins F.H."/>
        </authorList>
    </citation>
    <scope>NUCLEOTIDE SEQUENCE [LARGE SCALE GENOMIC DNA]</scope>
    <source>
        <strain evidence="2">JHB</strain>
    </source>
</reference>
<name>B0WSK9_CULQU</name>
<dbReference type="HOGENOM" id="CLU_1350082_0_0_1"/>
<accession>B0WSK9</accession>
<dbReference type="EMBL" id="DS232073">
    <property type="protein sequence ID" value="EDS33956.1"/>
    <property type="molecule type" value="Genomic_DNA"/>
</dbReference>
<feature type="region of interest" description="Disordered" evidence="1">
    <location>
        <begin position="1"/>
        <end position="31"/>
    </location>
</feature>
<feature type="compositionally biased region" description="Polar residues" evidence="1">
    <location>
        <begin position="1"/>
        <end position="13"/>
    </location>
</feature>
<dbReference type="InParanoid" id="B0WSK9"/>
<dbReference type="AlphaFoldDB" id="B0WSK9"/>
<dbReference type="EnsemblMetazoa" id="CPIJ010242-RA">
    <property type="protein sequence ID" value="CPIJ010242-PA"/>
    <property type="gene ID" value="CPIJ010242"/>
</dbReference>
<evidence type="ECO:0000313" key="4">
    <source>
        <dbReference type="Proteomes" id="UP000002320"/>
    </source>
</evidence>
<dbReference type="OrthoDB" id="8117402at2759"/>